<reference evidence="2" key="1">
    <citation type="submission" date="2019-05" db="EMBL/GenBank/DDBJ databases">
        <title>Annotation for the trematode Fasciolopsis buski.</title>
        <authorList>
            <person name="Choi Y.-J."/>
        </authorList>
    </citation>
    <scope>NUCLEOTIDE SEQUENCE</scope>
    <source>
        <strain evidence="2">HT</strain>
        <tissue evidence="2">Whole worm</tissue>
    </source>
</reference>
<dbReference type="EMBL" id="LUCM01001186">
    <property type="protein sequence ID" value="KAA0199316.1"/>
    <property type="molecule type" value="Genomic_DNA"/>
</dbReference>
<evidence type="ECO:0000256" key="1">
    <source>
        <dbReference type="SAM" id="SignalP"/>
    </source>
</evidence>
<accession>A0A8E0S7V7</accession>
<sequence length="264" mass="29782">MHKSLWLSFMCILSSQLLVLCKADSTSHVILVDGNRYVVKLPSERHFCKAAASCADFGHHVGVASYLIGRHYKSVAQKLRDAGKCAWTSLSQLLVSAALPPLIWLDGDLSESRLFVYAQTQWWISKKNATLYPIAVLFYESKLLDSISITSSDSLDVLCEYRNTGLPPSLFIHKFSQKVPQVLESFMVEKDKTAGCLSSGKSRTMLACVWSCSRRFECRSAYYNWLNADCVQALYVDSLLSLEYNASMDNWIRYAKVPKNYLAD</sequence>
<dbReference type="Proteomes" id="UP000728185">
    <property type="component" value="Unassembled WGS sequence"/>
</dbReference>
<protein>
    <recommendedName>
        <fullName evidence="4">Secreted protein</fullName>
    </recommendedName>
</protein>
<evidence type="ECO:0008006" key="4">
    <source>
        <dbReference type="Google" id="ProtNLM"/>
    </source>
</evidence>
<dbReference type="AlphaFoldDB" id="A0A8E0S7V7"/>
<keyword evidence="1" id="KW-0732">Signal</keyword>
<name>A0A8E0S7V7_9TREM</name>
<evidence type="ECO:0000313" key="3">
    <source>
        <dbReference type="Proteomes" id="UP000728185"/>
    </source>
</evidence>
<proteinExistence type="predicted"/>
<evidence type="ECO:0000313" key="2">
    <source>
        <dbReference type="EMBL" id="KAA0199316.1"/>
    </source>
</evidence>
<keyword evidence="3" id="KW-1185">Reference proteome</keyword>
<feature type="signal peptide" evidence="1">
    <location>
        <begin position="1"/>
        <end position="23"/>
    </location>
</feature>
<organism evidence="2 3">
    <name type="scientific">Fasciolopsis buskii</name>
    <dbReference type="NCBI Taxonomy" id="27845"/>
    <lineage>
        <taxon>Eukaryota</taxon>
        <taxon>Metazoa</taxon>
        <taxon>Spiralia</taxon>
        <taxon>Lophotrochozoa</taxon>
        <taxon>Platyhelminthes</taxon>
        <taxon>Trematoda</taxon>
        <taxon>Digenea</taxon>
        <taxon>Plagiorchiida</taxon>
        <taxon>Echinostomata</taxon>
        <taxon>Echinostomatoidea</taxon>
        <taxon>Fasciolidae</taxon>
        <taxon>Fasciolopsis</taxon>
    </lineage>
</organism>
<gene>
    <name evidence="2" type="ORF">FBUS_05487</name>
</gene>
<feature type="chain" id="PRO_5034149377" description="Secreted protein" evidence="1">
    <location>
        <begin position="24"/>
        <end position="264"/>
    </location>
</feature>
<dbReference type="OrthoDB" id="6240472at2759"/>
<comment type="caution">
    <text evidence="2">The sequence shown here is derived from an EMBL/GenBank/DDBJ whole genome shotgun (WGS) entry which is preliminary data.</text>
</comment>